<evidence type="ECO:0000256" key="16">
    <source>
        <dbReference type="ARBA" id="ARBA00023136"/>
    </source>
</evidence>
<evidence type="ECO:0000256" key="3">
    <source>
        <dbReference type="ARBA" id="ARBA00004555"/>
    </source>
</evidence>
<comment type="subcellular location">
    <subcellularLocation>
        <location evidence="2">Cytoplasm</location>
    </subcellularLocation>
    <subcellularLocation>
        <location evidence="3">Golgi apparatus</location>
    </subcellularLocation>
    <subcellularLocation>
        <location evidence="1">Membrane</location>
        <topology evidence="1">Peripheral membrane protein</topology>
    </subcellularLocation>
    <subcellularLocation>
        <location evidence="4">Secreted</location>
    </subcellularLocation>
</comment>
<keyword evidence="6" id="KW-0963">Cytoplasm</keyword>
<evidence type="ECO:0000256" key="17">
    <source>
        <dbReference type="SAM" id="MobiDB-lite"/>
    </source>
</evidence>
<evidence type="ECO:0000256" key="15">
    <source>
        <dbReference type="ARBA" id="ARBA00023125"/>
    </source>
</evidence>
<feature type="region of interest" description="Disordered" evidence="17">
    <location>
        <begin position="14"/>
        <end position="42"/>
    </location>
</feature>
<feature type="region of interest" description="Disordered" evidence="17">
    <location>
        <begin position="336"/>
        <end position="462"/>
    </location>
</feature>
<evidence type="ECO:0000256" key="12">
    <source>
        <dbReference type="ARBA" id="ARBA00022737"/>
    </source>
</evidence>
<keyword evidence="9" id="KW-0344">Guanine-nucleotide releasing factor</keyword>
<dbReference type="GO" id="GO:0005085">
    <property type="term" value="F:guanyl-nucleotide exchange factor activity"/>
    <property type="evidence" value="ECO:0007669"/>
    <property type="project" value="UniProtKB-KW"/>
</dbReference>
<dbReference type="InterPro" id="IPR040250">
    <property type="entry name" value="Nucleobindin"/>
</dbReference>
<feature type="compositionally biased region" description="Basic and acidic residues" evidence="17">
    <location>
        <begin position="337"/>
        <end position="357"/>
    </location>
</feature>
<dbReference type="GO" id="GO:0070062">
    <property type="term" value="C:extracellular exosome"/>
    <property type="evidence" value="ECO:0007669"/>
    <property type="project" value="TreeGrafter"/>
</dbReference>
<evidence type="ECO:0000256" key="2">
    <source>
        <dbReference type="ARBA" id="ARBA00004496"/>
    </source>
</evidence>
<evidence type="ECO:0000256" key="7">
    <source>
        <dbReference type="ARBA" id="ARBA00022525"/>
    </source>
</evidence>
<evidence type="ECO:0000256" key="13">
    <source>
        <dbReference type="ARBA" id="ARBA00022837"/>
    </source>
</evidence>
<evidence type="ECO:0000313" key="19">
    <source>
        <dbReference type="Proteomes" id="UP000887540"/>
    </source>
</evidence>
<evidence type="ECO:0000256" key="1">
    <source>
        <dbReference type="ARBA" id="ARBA00004170"/>
    </source>
</evidence>
<evidence type="ECO:0000259" key="18">
    <source>
        <dbReference type="Pfam" id="PF25434"/>
    </source>
</evidence>
<evidence type="ECO:0000256" key="14">
    <source>
        <dbReference type="ARBA" id="ARBA00023034"/>
    </source>
</evidence>
<dbReference type="GO" id="GO:0003677">
    <property type="term" value="F:DNA binding"/>
    <property type="evidence" value="ECO:0007669"/>
    <property type="project" value="UniProtKB-KW"/>
</dbReference>
<dbReference type="InterPro" id="IPR057576">
    <property type="entry name" value="NUCB1_N"/>
</dbReference>
<accession>A0A914CJL8</accession>
<evidence type="ECO:0000256" key="9">
    <source>
        <dbReference type="ARBA" id="ARBA00022658"/>
    </source>
</evidence>
<feature type="compositionally biased region" description="Low complexity" evidence="17">
    <location>
        <begin position="362"/>
        <end position="462"/>
    </location>
</feature>
<organism evidence="19 20">
    <name type="scientific">Acrobeloides nanus</name>
    <dbReference type="NCBI Taxonomy" id="290746"/>
    <lineage>
        <taxon>Eukaryota</taxon>
        <taxon>Metazoa</taxon>
        <taxon>Ecdysozoa</taxon>
        <taxon>Nematoda</taxon>
        <taxon>Chromadorea</taxon>
        <taxon>Rhabditida</taxon>
        <taxon>Tylenchina</taxon>
        <taxon>Cephalobomorpha</taxon>
        <taxon>Cephaloboidea</taxon>
        <taxon>Cephalobidae</taxon>
        <taxon>Acrobeloides</taxon>
    </lineage>
</organism>
<proteinExistence type="inferred from homology"/>
<dbReference type="WBParaSite" id="ACRNAN_scaffold11120.g25202.t1">
    <property type="protein sequence ID" value="ACRNAN_scaffold11120.g25202.t1"/>
    <property type="gene ID" value="ACRNAN_scaffold11120.g25202"/>
</dbReference>
<feature type="compositionally biased region" description="Low complexity" evidence="17">
    <location>
        <begin position="496"/>
        <end position="509"/>
    </location>
</feature>
<dbReference type="GO" id="GO:0005509">
    <property type="term" value="F:calcium ion binding"/>
    <property type="evidence" value="ECO:0007669"/>
    <property type="project" value="TreeGrafter"/>
</dbReference>
<feature type="compositionally biased region" description="Basic and acidic residues" evidence="17">
    <location>
        <begin position="18"/>
        <end position="33"/>
    </location>
</feature>
<dbReference type="Pfam" id="PF25434">
    <property type="entry name" value="NUCB1_N"/>
    <property type="match status" value="1"/>
</dbReference>
<keyword evidence="15" id="KW-0238">DNA-binding</keyword>
<evidence type="ECO:0000256" key="5">
    <source>
        <dbReference type="ARBA" id="ARBA00008063"/>
    </source>
</evidence>
<keyword evidence="11" id="KW-0732">Signal</keyword>
<name>A0A914CJL8_9BILA</name>
<dbReference type="PANTHER" id="PTHR19237">
    <property type="entry name" value="NUCLEOBINDIN"/>
    <property type="match status" value="1"/>
</dbReference>
<evidence type="ECO:0000256" key="8">
    <source>
        <dbReference type="ARBA" id="ARBA00022553"/>
    </source>
</evidence>
<dbReference type="SUPFAM" id="SSF47473">
    <property type="entry name" value="EF-hand"/>
    <property type="match status" value="1"/>
</dbReference>
<keyword evidence="13" id="KW-0106">Calcium</keyword>
<dbReference type="GO" id="GO:0016020">
    <property type="term" value="C:membrane"/>
    <property type="evidence" value="ECO:0007669"/>
    <property type="project" value="UniProtKB-SubCell"/>
</dbReference>
<feature type="domain" description="NUCB1-like N-terminal" evidence="18">
    <location>
        <begin position="23"/>
        <end position="154"/>
    </location>
</feature>
<keyword evidence="10" id="KW-0479">Metal-binding</keyword>
<evidence type="ECO:0000256" key="6">
    <source>
        <dbReference type="ARBA" id="ARBA00022490"/>
    </source>
</evidence>
<evidence type="ECO:0000256" key="11">
    <source>
        <dbReference type="ARBA" id="ARBA00022729"/>
    </source>
</evidence>
<dbReference type="Proteomes" id="UP000887540">
    <property type="component" value="Unplaced"/>
</dbReference>
<evidence type="ECO:0000313" key="20">
    <source>
        <dbReference type="WBParaSite" id="ACRNAN_scaffold11120.g25202.t1"/>
    </source>
</evidence>
<dbReference type="AlphaFoldDB" id="A0A914CJL8"/>
<dbReference type="PANTHER" id="PTHR19237:SF20">
    <property type="entry name" value="NUCLEOBINDIN 1"/>
    <property type="match status" value="1"/>
</dbReference>
<evidence type="ECO:0000256" key="10">
    <source>
        <dbReference type="ARBA" id="ARBA00022723"/>
    </source>
</evidence>
<dbReference type="InterPro" id="IPR018247">
    <property type="entry name" value="EF_Hand_1_Ca_BS"/>
</dbReference>
<keyword evidence="14" id="KW-0333">Golgi apparatus</keyword>
<dbReference type="Gene3D" id="1.10.238.10">
    <property type="entry name" value="EF-hand"/>
    <property type="match status" value="1"/>
</dbReference>
<dbReference type="GO" id="GO:0005793">
    <property type="term" value="C:endoplasmic reticulum-Golgi intermediate compartment"/>
    <property type="evidence" value="ECO:0007669"/>
    <property type="project" value="TreeGrafter"/>
</dbReference>
<keyword evidence="16" id="KW-0472">Membrane</keyword>
<protein>
    <submittedName>
        <fullName evidence="20">EF-hand domain-containing protein</fullName>
    </submittedName>
</protein>
<dbReference type="GO" id="GO:0005794">
    <property type="term" value="C:Golgi apparatus"/>
    <property type="evidence" value="ECO:0007669"/>
    <property type="project" value="UniProtKB-SubCell"/>
</dbReference>
<reference evidence="20" key="1">
    <citation type="submission" date="2022-11" db="UniProtKB">
        <authorList>
            <consortium name="WormBaseParasite"/>
        </authorList>
    </citation>
    <scope>IDENTIFICATION</scope>
</reference>
<keyword evidence="8" id="KW-0597">Phosphoprotein</keyword>
<keyword evidence="12" id="KW-0677">Repeat</keyword>
<dbReference type="PROSITE" id="PS00018">
    <property type="entry name" value="EF_HAND_1"/>
    <property type="match status" value="1"/>
</dbReference>
<sequence>MILAENINLLIKFAPPPKRQEAEAQQKQEEHHQQQQQENNDSKPFYQFAYSKYLENVVKILESHPKFAERLKTMSQDDIKAGKVADHMDVLETEVFDELTKHKLAEIERLREEIQKQMEQDGGAHNIKVPEHLDVNDLQRFGQEDLRKLIVKTVADMEEMDKARREEFKEYEMKKKAEEEHRLAQMTPEEREKELKEIEESKKRHNEHEKLKHPGSRDQLEEVWEDKDGMDKDSFDPKAFFALHDLNGDGFWNEEEIEALFQIELDKIYNETNPDDDPKERIEEMYRMREHVVGQMDTNKDRLISLTEFLNDNEAQDPNQKEPEWQDLAQQQVYTDEELKKFEEEYAKQQGRAHELNEGAGHQVPVNQQQQYQQQGQVHQQQPPQQPGQQQYQQNQQVPQQQHVNQQVPPQGQQQQYQQQPGQQQYQQQPIQGQQQVYQQQPPQGQAQPVYNQGQQVPVQGQQQQVPVQGQQQQVPVQGQPQQVYQQVPQQQAVPVQTQQQQQQQVPQQGGPPPKVPKAVDPVYGI</sequence>
<feature type="region of interest" description="Disordered" evidence="17">
    <location>
        <begin position="496"/>
        <end position="526"/>
    </location>
</feature>
<keyword evidence="19" id="KW-1185">Reference proteome</keyword>
<comment type="similarity">
    <text evidence="5">Belongs to the nucleobindin family.</text>
</comment>
<evidence type="ECO:0000256" key="4">
    <source>
        <dbReference type="ARBA" id="ARBA00004613"/>
    </source>
</evidence>
<feature type="region of interest" description="Disordered" evidence="17">
    <location>
        <begin position="179"/>
        <end position="221"/>
    </location>
</feature>
<dbReference type="InterPro" id="IPR011992">
    <property type="entry name" value="EF-hand-dom_pair"/>
</dbReference>
<dbReference type="FunFam" id="1.10.238.10:FF:000045">
    <property type="entry name" value="Nucleobindin 2"/>
    <property type="match status" value="1"/>
</dbReference>
<keyword evidence="7" id="KW-0964">Secreted</keyword>